<evidence type="ECO:0000313" key="2">
    <source>
        <dbReference type="EMBL" id="KDB01539.1"/>
    </source>
</evidence>
<gene>
    <name evidence="2" type="ORF">LAKU_1c00740</name>
</gene>
<dbReference type="SUPFAM" id="SSF55729">
    <property type="entry name" value="Acyl-CoA N-acyltransferases (Nat)"/>
    <property type="match status" value="1"/>
</dbReference>
<evidence type="ECO:0000259" key="1">
    <source>
        <dbReference type="PROSITE" id="PS51186"/>
    </source>
</evidence>
<reference evidence="2 3" key="1">
    <citation type="journal article" date="2015" name="Stand. Genomic Sci.">
        <title>High quality draft genome of Lactobacillus kunkeei EFB6, isolated from a German European foulbrood outbreak of honeybees.</title>
        <authorList>
            <person name="Djukic M."/>
            <person name="Poehlein A."/>
            <person name="Strauss J."/>
            <person name="Tann F.J."/>
            <person name="Leimbach A."/>
            <person name="Hoppert M."/>
            <person name="Daniel R."/>
        </authorList>
    </citation>
    <scope>NUCLEOTIDE SEQUENCE [LARGE SCALE GENOMIC DNA]</scope>
    <source>
        <strain evidence="2 3">EFB6</strain>
    </source>
</reference>
<dbReference type="CDD" id="cd04301">
    <property type="entry name" value="NAT_SF"/>
    <property type="match status" value="1"/>
</dbReference>
<accession>A0A837AEB5</accession>
<dbReference type="Gene3D" id="3.40.630.30">
    <property type="match status" value="1"/>
</dbReference>
<dbReference type="InterPro" id="IPR016181">
    <property type="entry name" value="Acyl_CoA_acyltransferase"/>
</dbReference>
<dbReference type="PROSITE" id="PS51186">
    <property type="entry name" value="GNAT"/>
    <property type="match status" value="1"/>
</dbReference>
<protein>
    <submittedName>
        <fullName evidence="2">Acetyltransferase, GNAT family protein</fullName>
    </submittedName>
</protein>
<dbReference type="AlphaFoldDB" id="A0A837AEB5"/>
<organism evidence="2 3">
    <name type="scientific">Apilactobacillus kunkeei EFB6</name>
    <dbReference type="NCBI Taxonomy" id="1419324"/>
    <lineage>
        <taxon>Bacteria</taxon>
        <taxon>Bacillati</taxon>
        <taxon>Bacillota</taxon>
        <taxon>Bacilli</taxon>
        <taxon>Lactobacillales</taxon>
        <taxon>Lactobacillaceae</taxon>
        <taxon>Apilactobacillus</taxon>
    </lineage>
</organism>
<dbReference type="RefSeq" id="WP_034533613.1">
    <property type="nucleotide sequence ID" value="NZ_AZBY01000001.1"/>
</dbReference>
<dbReference type="InterPro" id="IPR000182">
    <property type="entry name" value="GNAT_dom"/>
</dbReference>
<feature type="domain" description="N-acetyltransferase" evidence="1">
    <location>
        <begin position="1"/>
        <end position="144"/>
    </location>
</feature>
<name>A0A837AEB5_9LACO</name>
<sequence>MIRPVVISDIEDLCEINHQELGYEYPLDKSLIQLRKILQDTDHHYLAAYESDDNRKFLGYIHAEVYDEIYSEPTLNVLALAVSSEAQHLGIGTQLIKWLEALGTEKGFKSIRLNSGMNRTNAHSFYEHIGFVHIKDQKKFVKSL</sequence>
<proteinExistence type="predicted"/>
<dbReference type="Proteomes" id="UP000026921">
    <property type="component" value="Unassembled WGS sequence"/>
</dbReference>
<dbReference type="Pfam" id="PF00583">
    <property type="entry name" value="Acetyltransf_1"/>
    <property type="match status" value="1"/>
</dbReference>
<dbReference type="EMBL" id="AZBY01000001">
    <property type="protein sequence ID" value="KDB01539.1"/>
    <property type="molecule type" value="Genomic_DNA"/>
</dbReference>
<keyword evidence="2" id="KW-0808">Transferase</keyword>
<evidence type="ECO:0000313" key="3">
    <source>
        <dbReference type="Proteomes" id="UP000026921"/>
    </source>
</evidence>
<comment type="caution">
    <text evidence="2">The sequence shown here is derived from an EMBL/GenBank/DDBJ whole genome shotgun (WGS) entry which is preliminary data.</text>
</comment>
<dbReference type="GO" id="GO:0016747">
    <property type="term" value="F:acyltransferase activity, transferring groups other than amino-acyl groups"/>
    <property type="evidence" value="ECO:0007669"/>
    <property type="project" value="InterPro"/>
</dbReference>